<feature type="signal peptide" evidence="1">
    <location>
        <begin position="1"/>
        <end position="21"/>
    </location>
</feature>
<proteinExistence type="predicted"/>
<feature type="chain" id="PRO_5041989197" evidence="1">
    <location>
        <begin position="22"/>
        <end position="332"/>
    </location>
</feature>
<evidence type="ECO:0000313" key="3">
    <source>
        <dbReference type="Proteomes" id="UP001221142"/>
    </source>
</evidence>
<organism evidence="2 3">
    <name type="scientific">Roridomyces roridus</name>
    <dbReference type="NCBI Taxonomy" id="1738132"/>
    <lineage>
        <taxon>Eukaryota</taxon>
        <taxon>Fungi</taxon>
        <taxon>Dikarya</taxon>
        <taxon>Basidiomycota</taxon>
        <taxon>Agaricomycotina</taxon>
        <taxon>Agaricomycetes</taxon>
        <taxon>Agaricomycetidae</taxon>
        <taxon>Agaricales</taxon>
        <taxon>Marasmiineae</taxon>
        <taxon>Mycenaceae</taxon>
        <taxon>Roridomyces</taxon>
    </lineage>
</organism>
<keyword evidence="3" id="KW-1185">Reference proteome</keyword>
<comment type="caution">
    <text evidence="2">The sequence shown here is derived from an EMBL/GenBank/DDBJ whole genome shotgun (WGS) entry which is preliminary data.</text>
</comment>
<evidence type="ECO:0000256" key="1">
    <source>
        <dbReference type="SAM" id="SignalP"/>
    </source>
</evidence>
<reference evidence="2" key="1">
    <citation type="submission" date="2023-03" db="EMBL/GenBank/DDBJ databases">
        <title>Massive genome expansion in bonnet fungi (Mycena s.s.) driven by repeated elements and novel gene families across ecological guilds.</title>
        <authorList>
            <consortium name="Lawrence Berkeley National Laboratory"/>
            <person name="Harder C.B."/>
            <person name="Miyauchi S."/>
            <person name="Viragh M."/>
            <person name="Kuo A."/>
            <person name="Thoen E."/>
            <person name="Andreopoulos B."/>
            <person name="Lu D."/>
            <person name="Skrede I."/>
            <person name="Drula E."/>
            <person name="Henrissat B."/>
            <person name="Morin E."/>
            <person name="Kohler A."/>
            <person name="Barry K."/>
            <person name="LaButti K."/>
            <person name="Morin E."/>
            <person name="Salamov A."/>
            <person name="Lipzen A."/>
            <person name="Mereny Z."/>
            <person name="Hegedus B."/>
            <person name="Baldrian P."/>
            <person name="Stursova M."/>
            <person name="Weitz H."/>
            <person name="Taylor A."/>
            <person name="Grigoriev I.V."/>
            <person name="Nagy L.G."/>
            <person name="Martin F."/>
            <person name="Kauserud H."/>
        </authorList>
    </citation>
    <scope>NUCLEOTIDE SEQUENCE</scope>
    <source>
        <strain evidence="2">9284</strain>
    </source>
</reference>
<evidence type="ECO:0000313" key="2">
    <source>
        <dbReference type="EMBL" id="KAJ7620243.1"/>
    </source>
</evidence>
<sequence length="332" mass="32692">MHFRLVSIAILLSSSGLLSTAAPSPAPAPAPEPFFGGLGGLGGLGGFPNLPTLPNLPEFPTGAAPPTPTALPTLPGFPTGVTGLFPPVPTNLPTGRPSVTPPIPTSPFGCHAAATAAGSHLTSHAARLVDRTISGSITDILNQLGSLFAGSQGNMLVPLGINTGLLGANPDPSAILESIMSGLSQLTGTVNQATSQLQQIGGLSGDLANGPANSLSILPGTVLTVTGGMTGFGNGLTAILANLLNTLSAIQSAIGSSAQSNPLGSLAGVLSSLGGALQGLLSGGSSIFPGLQNAMTVPAEHQLVGAAWTTASGALERAIHELNAVNAQVQHH</sequence>
<gene>
    <name evidence="2" type="ORF">FB45DRAFT_1006850</name>
</gene>
<dbReference type="AlphaFoldDB" id="A0AAD7BGE4"/>
<protein>
    <submittedName>
        <fullName evidence="2">Uncharacterized protein</fullName>
    </submittedName>
</protein>
<dbReference type="EMBL" id="JARKIF010000017">
    <property type="protein sequence ID" value="KAJ7620243.1"/>
    <property type="molecule type" value="Genomic_DNA"/>
</dbReference>
<keyword evidence="1" id="KW-0732">Signal</keyword>
<accession>A0AAD7BGE4</accession>
<dbReference type="Proteomes" id="UP001221142">
    <property type="component" value="Unassembled WGS sequence"/>
</dbReference>
<name>A0AAD7BGE4_9AGAR</name>